<dbReference type="PROSITE" id="PS50931">
    <property type="entry name" value="HTH_LYSR"/>
    <property type="match status" value="1"/>
</dbReference>
<dbReference type="SUPFAM" id="SSF53850">
    <property type="entry name" value="Periplasmic binding protein-like II"/>
    <property type="match status" value="1"/>
</dbReference>
<dbReference type="RefSeq" id="WP_184253043.1">
    <property type="nucleotide sequence ID" value="NZ_JACHIO010000003.1"/>
</dbReference>
<feature type="domain" description="HTH lysR-type" evidence="6">
    <location>
        <begin position="7"/>
        <end position="64"/>
    </location>
</feature>
<evidence type="ECO:0000313" key="8">
    <source>
        <dbReference type="Proteomes" id="UP000584867"/>
    </source>
</evidence>
<evidence type="ECO:0000313" key="7">
    <source>
        <dbReference type="EMBL" id="MBB5062522.1"/>
    </source>
</evidence>
<feature type="region of interest" description="Disordered" evidence="5">
    <location>
        <begin position="312"/>
        <end position="338"/>
    </location>
</feature>
<dbReference type="PANTHER" id="PTHR30346:SF0">
    <property type="entry name" value="HCA OPERON TRANSCRIPTIONAL ACTIVATOR HCAR"/>
    <property type="match status" value="1"/>
</dbReference>
<feature type="compositionally biased region" description="Basic residues" evidence="5">
    <location>
        <begin position="319"/>
        <end position="330"/>
    </location>
</feature>
<accession>A0A7W8E867</accession>
<dbReference type="InterPro" id="IPR000847">
    <property type="entry name" value="LysR_HTH_N"/>
</dbReference>
<dbReference type="SUPFAM" id="SSF46785">
    <property type="entry name" value="Winged helix' DNA-binding domain"/>
    <property type="match status" value="1"/>
</dbReference>
<proteinExistence type="inferred from homology"/>
<comment type="caution">
    <text evidence="7">The sequence shown here is derived from an EMBL/GenBank/DDBJ whole genome shotgun (WGS) entry which is preliminary data.</text>
</comment>
<dbReference type="Pfam" id="PF00126">
    <property type="entry name" value="HTH_1"/>
    <property type="match status" value="1"/>
</dbReference>
<dbReference type="PANTHER" id="PTHR30346">
    <property type="entry name" value="TRANSCRIPTIONAL DUAL REGULATOR HCAR-RELATED"/>
    <property type="match status" value="1"/>
</dbReference>
<gene>
    <name evidence="7" type="ORF">HDF15_000852</name>
</gene>
<dbReference type="InterPro" id="IPR036390">
    <property type="entry name" value="WH_DNA-bd_sf"/>
</dbReference>
<dbReference type="AlphaFoldDB" id="A0A7W8E867"/>
<dbReference type="GO" id="GO:0003677">
    <property type="term" value="F:DNA binding"/>
    <property type="evidence" value="ECO:0007669"/>
    <property type="project" value="UniProtKB-KW"/>
</dbReference>
<keyword evidence="3" id="KW-0238">DNA-binding</keyword>
<organism evidence="7 8">
    <name type="scientific">Granulicella mallensis</name>
    <dbReference type="NCBI Taxonomy" id="940614"/>
    <lineage>
        <taxon>Bacteria</taxon>
        <taxon>Pseudomonadati</taxon>
        <taxon>Acidobacteriota</taxon>
        <taxon>Terriglobia</taxon>
        <taxon>Terriglobales</taxon>
        <taxon>Acidobacteriaceae</taxon>
        <taxon>Granulicella</taxon>
    </lineage>
</organism>
<dbReference type="InterPro" id="IPR036388">
    <property type="entry name" value="WH-like_DNA-bd_sf"/>
</dbReference>
<dbReference type="EMBL" id="JACHIO010000003">
    <property type="protein sequence ID" value="MBB5062522.1"/>
    <property type="molecule type" value="Genomic_DNA"/>
</dbReference>
<keyword evidence="2" id="KW-0805">Transcription regulation</keyword>
<dbReference type="Proteomes" id="UP000584867">
    <property type="component" value="Unassembled WGS sequence"/>
</dbReference>
<keyword evidence="4" id="KW-0804">Transcription</keyword>
<sequence>MIDYDQLEFRHLKYLQAIAEEGTITAAAARVHITQSAISTQIKQLEELFDVELLNRERDGVTLTPHGEILLAYGRDLLQGREDVVDMLNTLKTGEMTALKLGFSALVEKKTLDTIISTTRRIFPYCEVLADGDEVEDLETRVGSGELDGALVTLPIEHNSDLMTCTIEKVPLVVCMRADDPLAAHEAIPTHLLTGKLGIFQYQKAHRAAYSRLLELFKSVGIEPRLTKPTMNREHIQWTVLEKQGYALVREGARLMPGLTTRPIHGVEWTIDTALVLKPSSQHPALAMLLREFRKRAIDLGSIWIPQLPQSLTSSNGKKQPKSVKAKHGHSLSLFEAS</sequence>
<dbReference type="Gene3D" id="1.10.10.10">
    <property type="entry name" value="Winged helix-like DNA-binding domain superfamily/Winged helix DNA-binding domain"/>
    <property type="match status" value="1"/>
</dbReference>
<dbReference type="InterPro" id="IPR005119">
    <property type="entry name" value="LysR_subst-bd"/>
</dbReference>
<name>A0A7W8E867_9BACT</name>
<dbReference type="GO" id="GO:0003700">
    <property type="term" value="F:DNA-binding transcription factor activity"/>
    <property type="evidence" value="ECO:0007669"/>
    <property type="project" value="InterPro"/>
</dbReference>
<dbReference type="GO" id="GO:0032993">
    <property type="term" value="C:protein-DNA complex"/>
    <property type="evidence" value="ECO:0007669"/>
    <property type="project" value="TreeGrafter"/>
</dbReference>
<comment type="similarity">
    <text evidence="1">Belongs to the LysR transcriptional regulatory family.</text>
</comment>
<evidence type="ECO:0000256" key="1">
    <source>
        <dbReference type="ARBA" id="ARBA00009437"/>
    </source>
</evidence>
<evidence type="ECO:0000256" key="4">
    <source>
        <dbReference type="ARBA" id="ARBA00023163"/>
    </source>
</evidence>
<dbReference type="Gene3D" id="3.40.190.10">
    <property type="entry name" value="Periplasmic binding protein-like II"/>
    <property type="match status" value="2"/>
</dbReference>
<evidence type="ECO:0000256" key="3">
    <source>
        <dbReference type="ARBA" id="ARBA00023125"/>
    </source>
</evidence>
<dbReference type="FunFam" id="1.10.10.10:FF:000001">
    <property type="entry name" value="LysR family transcriptional regulator"/>
    <property type="match status" value="1"/>
</dbReference>
<protein>
    <submittedName>
        <fullName evidence="7">Molybdate transport repressor ModE-like protein</fullName>
    </submittedName>
</protein>
<dbReference type="PRINTS" id="PR00039">
    <property type="entry name" value="HTHLYSR"/>
</dbReference>
<evidence type="ECO:0000256" key="5">
    <source>
        <dbReference type="SAM" id="MobiDB-lite"/>
    </source>
</evidence>
<evidence type="ECO:0000256" key="2">
    <source>
        <dbReference type="ARBA" id="ARBA00023015"/>
    </source>
</evidence>
<dbReference type="Pfam" id="PF03466">
    <property type="entry name" value="LysR_substrate"/>
    <property type="match status" value="1"/>
</dbReference>
<reference evidence="7 8" key="1">
    <citation type="submission" date="2020-08" db="EMBL/GenBank/DDBJ databases">
        <title>Genomic Encyclopedia of Type Strains, Phase IV (KMG-V): Genome sequencing to study the core and pangenomes of soil and plant-associated prokaryotes.</title>
        <authorList>
            <person name="Whitman W."/>
        </authorList>
    </citation>
    <scope>NUCLEOTIDE SEQUENCE [LARGE SCALE GENOMIC DNA]</scope>
    <source>
        <strain evidence="7 8">X5P3</strain>
    </source>
</reference>
<evidence type="ECO:0000259" key="6">
    <source>
        <dbReference type="PROSITE" id="PS50931"/>
    </source>
</evidence>